<keyword evidence="2" id="KW-1185">Reference proteome</keyword>
<proteinExistence type="predicted"/>
<dbReference type="OrthoDB" id="4812at2759"/>
<reference evidence="1" key="1">
    <citation type="submission" date="2022-05" db="EMBL/GenBank/DDBJ databases">
        <title>The Musa troglodytarum L. genome provides insights into the mechanism of non-climacteric behaviour and enrichment of carotenoids.</title>
        <authorList>
            <person name="Wang J."/>
        </authorList>
    </citation>
    <scope>NUCLEOTIDE SEQUENCE</scope>
    <source>
        <tissue evidence="1">Leaf</tissue>
    </source>
</reference>
<name>A0A9E7HVL4_9LILI</name>
<evidence type="ECO:0000313" key="1">
    <source>
        <dbReference type="EMBL" id="URE40441.1"/>
    </source>
</evidence>
<protein>
    <submittedName>
        <fullName evidence="1">Protein THYLAKOID FORMATION1</fullName>
    </submittedName>
</protein>
<sequence>MVITSEEDTEQEVINTSLEEQKQLKYMTVRKDSSALFTLPSPWVTSAGLKSWEESSRPPESRLALCEPEVKPPAVSLIDFTACSLSPITALILPPLQ</sequence>
<gene>
    <name evidence="1" type="ORF">MUK42_07628</name>
</gene>
<organism evidence="1 2">
    <name type="scientific">Musa troglodytarum</name>
    <name type="common">fe'i banana</name>
    <dbReference type="NCBI Taxonomy" id="320322"/>
    <lineage>
        <taxon>Eukaryota</taxon>
        <taxon>Viridiplantae</taxon>
        <taxon>Streptophyta</taxon>
        <taxon>Embryophyta</taxon>
        <taxon>Tracheophyta</taxon>
        <taxon>Spermatophyta</taxon>
        <taxon>Magnoliopsida</taxon>
        <taxon>Liliopsida</taxon>
        <taxon>Zingiberales</taxon>
        <taxon>Musaceae</taxon>
        <taxon>Musa</taxon>
    </lineage>
</organism>
<dbReference type="AlphaFoldDB" id="A0A9E7HVL4"/>
<dbReference type="EMBL" id="CP097510">
    <property type="protein sequence ID" value="URE40441.1"/>
    <property type="molecule type" value="Genomic_DNA"/>
</dbReference>
<accession>A0A9E7HVL4</accession>
<evidence type="ECO:0000313" key="2">
    <source>
        <dbReference type="Proteomes" id="UP001055439"/>
    </source>
</evidence>
<dbReference type="Proteomes" id="UP001055439">
    <property type="component" value="Chromosome 8"/>
</dbReference>